<reference evidence="1" key="1">
    <citation type="journal article" date="2014" name="Int. J. Syst. Evol. Microbiol.">
        <title>Complete genome sequence of Corynebacterium casei LMG S-19264T (=DSM 44701T), isolated from a smear-ripened cheese.</title>
        <authorList>
            <consortium name="US DOE Joint Genome Institute (JGI-PGF)"/>
            <person name="Walter F."/>
            <person name="Albersmeier A."/>
            <person name="Kalinowski J."/>
            <person name="Ruckert C."/>
        </authorList>
    </citation>
    <scope>NUCLEOTIDE SEQUENCE</scope>
    <source>
        <strain evidence="1">CGMCC 4.7403</strain>
    </source>
</reference>
<dbReference type="EMBL" id="BNAT01000034">
    <property type="protein sequence ID" value="GHE50302.1"/>
    <property type="molecule type" value="Genomic_DNA"/>
</dbReference>
<organism evidence="1 2">
    <name type="scientific">Streptomyces capitiformicae</name>
    <dbReference type="NCBI Taxonomy" id="2014920"/>
    <lineage>
        <taxon>Bacteria</taxon>
        <taxon>Bacillati</taxon>
        <taxon>Actinomycetota</taxon>
        <taxon>Actinomycetes</taxon>
        <taxon>Kitasatosporales</taxon>
        <taxon>Streptomycetaceae</taxon>
        <taxon>Streptomyces</taxon>
    </lineage>
</organism>
<dbReference type="AlphaFoldDB" id="A0A918ZFL5"/>
<sequence length="116" mass="12498">MGGAMGMGAVAGDGEERERVSVTSIRTVEEAGITVLSWRSLGSYPITLSHRPHPPLPGRSAHLGTAATHPERGDFKLMWWPMRDAIQTAIDGRFLLQGGPLALLLAQEAISLRGER</sequence>
<keyword evidence="2" id="KW-1185">Reference proteome</keyword>
<protein>
    <submittedName>
        <fullName evidence="1">Uncharacterized protein</fullName>
    </submittedName>
</protein>
<evidence type="ECO:0000313" key="2">
    <source>
        <dbReference type="Proteomes" id="UP000603227"/>
    </source>
</evidence>
<dbReference type="Proteomes" id="UP000603227">
    <property type="component" value="Unassembled WGS sequence"/>
</dbReference>
<comment type="caution">
    <text evidence="1">The sequence shown here is derived from an EMBL/GenBank/DDBJ whole genome shotgun (WGS) entry which is preliminary data.</text>
</comment>
<reference evidence="1" key="2">
    <citation type="submission" date="2020-09" db="EMBL/GenBank/DDBJ databases">
        <authorList>
            <person name="Sun Q."/>
            <person name="Zhou Y."/>
        </authorList>
    </citation>
    <scope>NUCLEOTIDE SEQUENCE</scope>
    <source>
        <strain evidence="1">CGMCC 4.7403</strain>
    </source>
</reference>
<gene>
    <name evidence="1" type="ORF">GCM10017771_72230</name>
</gene>
<evidence type="ECO:0000313" key="1">
    <source>
        <dbReference type="EMBL" id="GHE50302.1"/>
    </source>
</evidence>
<accession>A0A918ZFL5</accession>
<name>A0A918ZFL5_9ACTN</name>
<proteinExistence type="predicted"/>